<dbReference type="AlphaFoldDB" id="A0ABD7HK30"/>
<proteinExistence type="predicted"/>
<gene>
    <name evidence="1" type="ORF">D2E76_21055</name>
</gene>
<dbReference type="RefSeq" id="WP_100521925.1">
    <property type="nucleotide sequence ID" value="NZ_QXAD01000001.1"/>
</dbReference>
<name>A0ABD7HK30_9MYCO</name>
<protein>
    <submittedName>
        <fullName evidence="1">Uncharacterized protein</fullName>
    </submittedName>
</protein>
<comment type="caution">
    <text evidence="1">The sequence shown here is derived from an EMBL/GenBank/DDBJ whole genome shotgun (WGS) entry which is preliminary data.</text>
</comment>
<sequence>MSVHAVMDGWRIWYTRPAEATLTLYSPIYGTDLQRVRPSNCLTTEKLMHAACSLRAHQPPAPGCACGIYAVTNVVDAIYRLRAMATNIRRADTYNCWFPLNPDRGMVPVLAQVKLRQAVEHDDKGTWSILSQVKQQIKVSTPVIRAATAEITRMYITDDLIGPEAADNLAQRLTVSFDVRTDQGLPPCTAQEWDSRPEWMRAEPWRTQNAVDSTLGTLISAPGSVTSC</sequence>
<dbReference type="EMBL" id="QXBN01000018">
    <property type="protein sequence ID" value="RIT33881.1"/>
    <property type="molecule type" value="Genomic_DNA"/>
</dbReference>
<evidence type="ECO:0000313" key="1">
    <source>
        <dbReference type="EMBL" id="RIT33881.1"/>
    </source>
</evidence>
<reference evidence="1 2" key="1">
    <citation type="submission" date="2018-08" db="EMBL/GenBank/DDBJ databases">
        <title>Linezolid Resistance in Mycobacterium abscessus: MIC Distribution and Comprehensive Investigation of Resistance Mechanisms.</title>
        <authorList>
            <person name="Ye M."/>
            <person name="Xu L."/>
            <person name="Zou Y."/>
            <person name="Li B."/>
            <person name="Guo Q."/>
            <person name="Zhang Y."/>
            <person name="Zhan M."/>
            <person name="Xu B."/>
            <person name="Yu F."/>
            <person name="Zhang Z."/>
            <person name="Chu H."/>
        </authorList>
    </citation>
    <scope>NUCLEOTIDE SEQUENCE [LARGE SCALE GENOMIC DNA]</scope>
    <source>
        <strain evidence="1 2">G143</strain>
    </source>
</reference>
<accession>A0ABD7HK30</accession>
<dbReference type="Proteomes" id="UP000284557">
    <property type="component" value="Unassembled WGS sequence"/>
</dbReference>
<organism evidence="1 2">
    <name type="scientific">Mycobacteroides abscessus</name>
    <dbReference type="NCBI Taxonomy" id="36809"/>
    <lineage>
        <taxon>Bacteria</taxon>
        <taxon>Bacillati</taxon>
        <taxon>Actinomycetota</taxon>
        <taxon>Actinomycetes</taxon>
        <taxon>Mycobacteriales</taxon>
        <taxon>Mycobacteriaceae</taxon>
        <taxon>Mycobacteroides</taxon>
    </lineage>
</organism>
<evidence type="ECO:0000313" key="2">
    <source>
        <dbReference type="Proteomes" id="UP000284557"/>
    </source>
</evidence>